<dbReference type="Proteomes" id="UP000196082">
    <property type="component" value="Unassembled WGS sequence"/>
</dbReference>
<dbReference type="Pfam" id="PF11293">
    <property type="entry name" value="DUF3094"/>
    <property type="match status" value="1"/>
</dbReference>
<dbReference type="EMBL" id="JARJLO010000035">
    <property type="protein sequence ID" value="MDF3869379.1"/>
    <property type="molecule type" value="Genomic_DNA"/>
</dbReference>
<evidence type="ECO:0000313" key="2">
    <source>
        <dbReference type="EMBL" id="APO80003.1"/>
    </source>
</evidence>
<reference evidence="10 17" key="5">
    <citation type="submission" date="2017-05" db="EMBL/GenBank/DDBJ databases">
        <title>Whole genome sequence of Pseudomonas putida isolate 1312 commercialized as a biostimulant.</title>
        <authorList>
            <person name="Crovadore J."/>
            <person name="Blanc P."/>
            <person name="Chablais R."/>
            <person name="Cochard B."/>
            <person name="Grizard D."/>
            <person name="Lefort F."/>
        </authorList>
    </citation>
    <scope>NUCLEOTIDE SEQUENCE [LARGE SCALE GENOMIC DNA]</scope>
    <source>
        <strain evidence="10 17">1312</strain>
    </source>
</reference>
<reference evidence="8" key="11">
    <citation type="submission" date="2020-10" db="EMBL/GenBank/DDBJ databases">
        <title>Genome sequences of Pseudomonas isolates.</title>
        <authorList>
            <person name="Wessels L."/>
            <person name="Reich F."/>
            <person name="Hammerl J."/>
        </authorList>
    </citation>
    <scope>NUCLEOTIDE SEQUENCE</scope>
    <source>
        <strain evidence="8">20-MO00640-0</strain>
    </source>
</reference>
<dbReference type="EMBL" id="JADLKB010000009">
    <property type="protein sequence ID" value="MBF8735900.1"/>
    <property type="molecule type" value="Genomic_DNA"/>
</dbReference>
<dbReference type="Proteomes" id="UP001217741">
    <property type="component" value="Unassembled WGS sequence"/>
</dbReference>
<keyword evidence="7" id="KW-0689">Ribosomal protein</keyword>
<evidence type="ECO:0000313" key="18">
    <source>
        <dbReference type="Proteomes" id="UP000218731"/>
    </source>
</evidence>
<evidence type="ECO:0000313" key="17">
    <source>
        <dbReference type="Proteomes" id="UP000196082"/>
    </source>
</evidence>
<name>A0A059UQ52_PSEPU</name>
<evidence type="ECO:0000313" key="14">
    <source>
        <dbReference type="Proteomes" id="UP000050437"/>
    </source>
</evidence>
<reference evidence="6 20" key="7">
    <citation type="submission" date="2019-12" db="EMBL/GenBank/DDBJ databases">
        <authorList>
            <person name="Woiski C."/>
        </authorList>
    </citation>
    <scope>NUCLEOTIDE SEQUENCE [LARGE SCALE GENOMIC DNA]</scope>
    <source>
        <strain evidence="6 20">BOE100</strain>
    </source>
</reference>
<dbReference type="EMBL" id="BSKJ01000001">
    <property type="protein sequence ID" value="GLO33191.1"/>
    <property type="molecule type" value="Genomic_DNA"/>
</dbReference>
<keyword evidence="1" id="KW-0472">Membrane</keyword>
<reference evidence="11 15" key="3">
    <citation type="submission" date="2016-04" db="EMBL/GenBank/DDBJ databases">
        <authorList>
            <person name="Qiu J."/>
        </authorList>
    </citation>
    <scope>NUCLEOTIDE SEQUENCE [LARGE SCALE GENOMIC DNA]</scope>
    <source>
        <strain evidence="11 15">JQ581</strain>
    </source>
</reference>
<reference evidence="5" key="12">
    <citation type="submission" date="2023-01" db="EMBL/GenBank/DDBJ databases">
        <title>Whole-genome sequence of Pseudomonas putida NBRC 14671.</title>
        <authorList>
            <person name="Morohoshi T."/>
            <person name="Someya N."/>
        </authorList>
    </citation>
    <scope>NUCLEOTIDE SEQUENCE</scope>
    <source>
        <strain evidence="5">NBRC 14671</strain>
    </source>
</reference>
<evidence type="ECO:0000313" key="4">
    <source>
        <dbReference type="EMBL" id="BBU43207.1"/>
    </source>
</evidence>
<dbReference type="EMBL" id="RJAI01000105">
    <property type="protein sequence ID" value="RNF77632.1"/>
    <property type="molecule type" value="Genomic_DNA"/>
</dbReference>
<dbReference type="Proteomes" id="UP000185146">
    <property type="component" value="Chromosome"/>
</dbReference>
<dbReference type="Proteomes" id="UP000442695">
    <property type="component" value="Unassembled WGS sequence"/>
</dbReference>
<dbReference type="Proteomes" id="UP000076857">
    <property type="component" value="Chromosome"/>
</dbReference>
<dbReference type="PATRIC" id="fig|303.167.peg.648"/>
<dbReference type="Proteomes" id="UP000639504">
    <property type="component" value="Unassembled WGS sequence"/>
</dbReference>
<dbReference type="Proteomes" id="UP000516786">
    <property type="component" value="Chromosome"/>
</dbReference>
<evidence type="ECO:0000313" key="16">
    <source>
        <dbReference type="Proteomes" id="UP000185146"/>
    </source>
</evidence>
<protein>
    <submittedName>
        <fullName evidence="7">50s ribosomal protein l13</fullName>
    </submittedName>
    <submittedName>
        <fullName evidence="2">DUF3094 domain-containing protein</fullName>
    </submittedName>
    <submittedName>
        <fullName evidence="6">DUF3094 family protein</fullName>
    </submittedName>
</protein>
<reference evidence="9" key="13">
    <citation type="submission" date="2023-03" db="EMBL/GenBank/DDBJ databases">
        <title>Draft assemblies of triclosan tolerant bacteria isolated from returned activated sludge.</title>
        <authorList>
            <person name="Van Hamelsveld S."/>
        </authorList>
    </citation>
    <scope>NUCLEOTIDE SEQUENCE</scope>
    <source>
        <strain evidence="9">GW210012_S60</strain>
    </source>
</reference>
<dbReference type="EMBL" id="LKKS01000113">
    <property type="protein sequence ID" value="KPM61743.1"/>
    <property type="molecule type" value="Genomic_DNA"/>
</dbReference>
<dbReference type="GO" id="GO:0005840">
    <property type="term" value="C:ribosome"/>
    <property type="evidence" value="ECO:0007669"/>
    <property type="project" value="UniProtKB-KW"/>
</dbReference>
<keyword evidence="7" id="KW-0687">Ribonucleoprotein</keyword>
<evidence type="ECO:0000313" key="20">
    <source>
        <dbReference type="Proteomes" id="UP000442695"/>
    </source>
</evidence>
<evidence type="ECO:0000313" key="11">
    <source>
        <dbReference type="EMBL" id="QJQ08572.1"/>
    </source>
</evidence>
<dbReference type="KEGG" id="ppud:DW66_0638"/>
<dbReference type="EMBL" id="CP061723">
    <property type="protein sequence ID" value="QOC98799.1"/>
    <property type="molecule type" value="Genomic_DNA"/>
</dbReference>
<keyword evidence="1" id="KW-1133">Transmembrane helix</keyword>
<feature type="transmembrane region" description="Helical" evidence="1">
    <location>
        <begin position="32"/>
        <end position="52"/>
    </location>
</feature>
<organism evidence="2 16">
    <name type="scientific">Pseudomonas putida</name>
    <name type="common">Arthrobacter siderocapsulatus</name>
    <dbReference type="NCBI Taxonomy" id="303"/>
    <lineage>
        <taxon>Bacteria</taxon>
        <taxon>Pseudomonadati</taxon>
        <taxon>Pseudomonadota</taxon>
        <taxon>Gammaproteobacteria</taxon>
        <taxon>Pseudomonadales</taxon>
        <taxon>Pseudomonadaceae</taxon>
        <taxon>Pseudomonas</taxon>
    </lineage>
</organism>
<evidence type="ECO:0000313" key="10">
    <source>
        <dbReference type="EMBL" id="OUM26401.1"/>
    </source>
</evidence>
<evidence type="ECO:0000313" key="8">
    <source>
        <dbReference type="EMBL" id="MBF8735900.1"/>
    </source>
</evidence>
<reference evidence="3 18" key="2">
    <citation type="submission" date="2015-11" db="EMBL/GenBank/DDBJ databases">
        <title>Complete genome sequencing of a biphenyl-degrading bacterium, Pseudomonas putida KF715 (=NBRC110667).</title>
        <authorList>
            <person name="Suenaga H."/>
            <person name="Fujihara N."/>
            <person name="Watanabe T."/>
            <person name="Hirose J."/>
            <person name="Kimura N."/>
            <person name="Yamazoe A."/>
            <person name="Hosoyama A."/>
            <person name="Shimodaira J."/>
            <person name="Furukawa K."/>
        </authorList>
    </citation>
    <scope>NUCLEOTIDE SEQUENCE [LARGE SCALE GENOMIC DNA]</scope>
    <source>
        <strain evidence="3 18">KF715</strain>
    </source>
</reference>
<reference evidence="12 22" key="10">
    <citation type="submission" date="2020-09" db="EMBL/GenBank/DDBJ databases">
        <title>Co-existence of a novel multidrug-resistance efflux pump with carbapenem resistance gene blaVIM-2 in one megaplasmid in Pseudomonas putida.</title>
        <authorList>
            <person name="Peng K."/>
            <person name="Li R."/>
        </authorList>
    </citation>
    <scope>NUCLEOTIDE SEQUENCE [LARGE SCALE GENOMIC DNA]</scope>
    <source>
        <strain evidence="12 22">ZXPA-20</strain>
    </source>
</reference>
<evidence type="ECO:0000313" key="19">
    <source>
        <dbReference type="Proteomes" id="UP000278162"/>
    </source>
</evidence>
<evidence type="ECO:0000313" key="22">
    <source>
        <dbReference type="Proteomes" id="UP000516786"/>
    </source>
</evidence>
<dbReference type="AlphaFoldDB" id="A0A059UQ52"/>
<accession>A0A059UQ52</accession>
<sequence>MTSRLNPEDQRRVDEYLRAPQHQVERRPFRPWLLLVLVVAVTIGLGLISRLLSGLVL</sequence>
<proteinExistence type="predicted"/>
<evidence type="ECO:0000313" key="3">
    <source>
        <dbReference type="EMBL" id="BAW21288.1"/>
    </source>
</evidence>
<evidence type="ECO:0000313" key="7">
    <source>
        <dbReference type="EMBL" id="KPM61743.1"/>
    </source>
</evidence>
<reference evidence="7 14" key="1">
    <citation type="submission" date="2015-10" db="EMBL/GenBank/DDBJ databases">
        <title>Pseudomonas putida clinical strains.</title>
        <authorList>
            <person name="Molina L."/>
            <person name="Udaondo Z."/>
        </authorList>
    </citation>
    <scope>NUCLEOTIDE SEQUENCE [LARGE SCALE GENOMIC DNA]</scope>
    <source>
        <strain evidence="7 14">HB13667</strain>
    </source>
</reference>
<dbReference type="GeneID" id="97166158"/>
<evidence type="ECO:0000313" key="9">
    <source>
        <dbReference type="EMBL" id="MDF3869379.1"/>
    </source>
</evidence>
<dbReference type="Proteomes" id="UP000050437">
    <property type="component" value="Unassembled WGS sequence"/>
</dbReference>
<evidence type="ECO:0000313" key="5">
    <source>
        <dbReference type="EMBL" id="GLO33191.1"/>
    </source>
</evidence>
<dbReference type="Proteomes" id="UP000278162">
    <property type="component" value="Unassembled WGS sequence"/>
</dbReference>
<dbReference type="EMBL" id="AP022324">
    <property type="protein sequence ID" value="BBU43207.1"/>
    <property type="molecule type" value="Genomic_DNA"/>
</dbReference>
<keyword evidence="1" id="KW-0812">Transmembrane</keyword>
<dbReference type="EMBL" id="AP015029">
    <property type="protein sequence ID" value="BAW21288.1"/>
    <property type="molecule type" value="Genomic_DNA"/>
</dbReference>
<dbReference type="InterPro" id="IPR021444">
    <property type="entry name" value="DUF3094"/>
</dbReference>
<reference evidence="11 15" key="9">
    <citation type="submission" date="2020-04" db="EMBL/GenBank/DDBJ databases">
        <title>Complete genome sequence of Pseudomonas putida strain JQ581.</title>
        <authorList>
            <person name="Mu Y."/>
        </authorList>
    </citation>
    <scope>NUCLEOTIDE SEQUENCE [LARGE SCALE GENOMIC DNA]</scope>
    <source>
        <strain evidence="11 15">JQ581</strain>
    </source>
</reference>
<evidence type="ECO:0000313" key="15">
    <source>
        <dbReference type="Proteomes" id="UP000076857"/>
    </source>
</evidence>
<dbReference type="Proteomes" id="UP000218731">
    <property type="component" value="Chromosome 1"/>
</dbReference>
<gene>
    <name evidence="11" type="ORF">A3L25_003800</name>
    <name evidence="10" type="ORF">B8W72_24585</name>
    <name evidence="2" type="ORF">BL240_00205</name>
    <name evidence="13" type="ORF">EFK07_30010</name>
    <name evidence="6" type="ORF">GN299_28820</name>
    <name evidence="7" type="ORF">HB13667_19465</name>
    <name evidence="12" type="ORF">ID616_03575</name>
    <name evidence="8" type="ORF">IR015_10855</name>
    <name evidence="3" type="ORF">KF715C_ch7150</name>
    <name evidence="9" type="ORF">P3W50_02730</name>
    <name evidence="4" type="ORF">PPTS312_11220</name>
    <name evidence="5" type="ORF">PPUN14671_00240</name>
</gene>
<dbReference type="EMBL" id="NFSB01000087">
    <property type="protein sequence ID" value="OUM26401.1"/>
    <property type="molecule type" value="Genomic_DNA"/>
</dbReference>
<evidence type="ECO:0000313" key="21">
    <source>
        <dbReference type="Proteomes" id="UP000464661"/>
    </source>
</evidence>
<evidence type="ECO:0000313" key="6">
    <source>
        <dbReference type="EMBL" id="KAF0251389.1"/>
    </source>
</evidence>
<dbReference type="EMBL" id="WOWR01000061">
    <property type="protein sequence ID" value="KAF0251389.1"/>
    <property type="molecule type" value="Genomic_DNA"/>
</dbReference>
<evidence type="ECO:0000313" key="13">
    <source>
        <dbReference type="EMBL" id="RNF77632.1"/>
    </source>
</evidence>
<dbReference type="Proteomes" id="UP000464661">
    <property type="component" value="Chromosome"/>
</dbReference>
<evidence type="ECO:0000313" key="12">
    <source>
        <dbReference type="EMBL" id="QOC98799.1"/>
    </source>
</evidence>
<reference evidence="2 16" key="4">
    <citation type="submission" date="2016-12" db="EMBL/GenBank/DDBJ databases">
        <title>Draft Genome Sequence of Mercury Resistant Pseudomonas DRA525.</title>
        <authorList>
            <person name="Drace K.M."/>
        </authorList>
    </citation>
    <scope>NUCLEOTIDE SEQUENCE [LARGE SCALE GENOMIC DNA]</scope>
    <source>
        <strain evidence="2 16">DRA525</strain>
    </source>
</reference>
<reference evidence="13 19" key="6">
    <citation type="submission" date="2018-10" db="EMBL/GenBank/DDBJ databases">
        <title>An outbreak of IMP-63 producing strain in France.</title>
        <authorList>
            <person name="Bour M."/>
            <person name="Liapis E."/>
            <person name="Plesiat P."/>
        </authorList>
    </citation>
    <scope>NUCLEOTIDE SEQUENCE [LARGE SCALE GENOMIC DNA]</scope>
    <source>
        <strain evidence="13 19">12917</strain>
    </source>
</reference>
<dbReference type="Proteomes" id="UP001161257">
    <property type="component" value="Unassembled WGS sequence"/>
</dbReference>
<dbReference type="EMBL" id="CP018743">
    <property type="protein sequence ID" value="APO80003.1"/>
    <property type="molecule type" value="Genomic_DNA"/>
</dbReference>
<dbReference type="RefSeq" id="WP_013970765.1">
    <property type="nucleotide sequence ID" value="NZ_AP015029.1"/>
</dbReference>
<accession>A0A1L5PIM2</accession>
<dbReference type="OrthoDB" id="7030240at2"/>
<evidence type="ECO:0000256" key="1">
    <source>
        <dbReference type="SAM" id="Phobius"/>
    </source>
</evidence>
<reference evidence="4 21" key="8">
    <citation type="submission" date="2020-01" db="EMBL/GenBank/DDBJ databases">
        <title>Complete Genome Sequence of Pseudomonas putida Strain TS312, Harboring the HdtS type N-acyl-homoserine Lactone Synthase, Isolated from a Paper Mill.</title>
        <authorList>
            <person name="Hosoe A."/>
            <person name="Suenaga T."/>
            <person name="Sugi T."/>
            <person name="Izumi T."/>
            <person name="Nagai N."/>
            <person name="Terada A."/>
        </authorList>
    </citation>
    <scope>NUCLEOTIDE SEQUENCE [LARGE SCALE GENOMIC DNA]</scope>
    <source>
        <strain evidence="4 21">TS312</strain>
    </source>
</reference>
<dbReference type="EMBL" id="CP050951">
    <property type="protein sequence ID" value="QJQ08572.1"/>
    <property type="molecule type" value="Genomic_DNA"/>
</dbReference>